<proteinExistence type="predicted"/>
<dbReference type="InterPro" id="IPR043504">
    <property type="entry name" value="Peptidase_S1_PA_chymotrypsin"/>
</dbReference>
<organism evidence="1 2">
    <name type="scientific">Sorangium cellulosum</name>
    <name type="common">Polyangium cellulosum</name>
    <dbReference type="NCBI Taxonomy" id="56"/>
    <lineage>
        <taxon>Bacteria</taxon>
        <taxon>Pseudomonadati</taxon>
        <taxon>Myxococcota</taxon>
        <taxon>Polyangia</taxon>
        <taxon>Polyangiales</taxon>
        <taxon>Polyangiaceae</taxon>
        <taxon>Sorangium</taxon>
    </lineage>
</organism>
<evidence type="ECO:0000313" key="1">
    <source>
        <dbReference type="EMBL" id="KYG03799.1"/>
    </source>
</evidence>
<name>A0A150TGG1_SORCE</name>
<dbReference type="PANTHER" id="PTHR36234:SF5">
    <property type="entry name" value="LYSYL ENDOPEPTIDASE"/>
    <property type="match status" value="1"/>
</dbReference>
<evidence type="ECO:0008006" key="3">
    <source>
        <dbReference type="Google" id="ProtNLM"/>
    </source>
</evidence>
<dbReference type="Pfam" id="PF13365">
    <property type="entry name" value="Trypsin_2"/>
    <property type="match status" value="1"/>
</dbReference>
<dbReference type="PANTHER" id="PTHR36234">
    <property type="entry name" value="LYSYL ENDOPEPTIDASE"/>
    <property type="match status" value="1"/>
</dbReference>
<dbReference type="Gene3D" id="2.40.10.10">
    <property type="entry name" value="Trypsin-like serine proteases"/>
    <property type="match status" value="1"/>
</dbReference>
<comment type="caution">
    <text evidence="1">The sequence shown here is derived from an EMBL/GenBank/DDBJ whole genome shotgun (WGS) entry which is preliminary data.</text>
</comment>
<dbReference type="InterPro" id="IPR009003">
    <property type="entry name" value="Peptidase_S1_PA"/>
</dbReference>
<accession>A0A150TGG1</accession>
<sequence length="358" mass="38997">MSPPAGTAHFLDDFNYIHPEAVELRSLLAKAYSRKQDIPVILERAGLDPSYIDLEQAPIYVWQDALRQASDALLLRPLLDLVLADKDRKKYHDRIKELMEPAPVVEAPAAGAPGVPGLAGPDPDSGDVERILGGASSLIDMGQLAGAFRVSPAVARLEVHAGGQRFYGTGFLLDAPGEPLLLTNHHVLFDLGAGGRPVSRVDAWFSYETGPDGAPRQPRVVPGDPSTIVGSAEHDWAAVRLASPLPGDYPRLALRPSRPLSEDDPVFIIQHPRGLVKHIGLTRNQVRYVDDSVVQYLTDTDGGSSGSPVFNDRWEVAALHHRWVEIPQQNGRPPAYRNQGIRIERVREGLVRAGLLPA</sequence>
<gene>
    <name evidence="1" type="ORF">BE21_49970</name>
</gene>
<dbReference type="AlphaFoldDB" id="A0A150TGG1"/>
<dbReference type="EMBL" id="JEME01002580">
    <property type="protein sequence ID" value="KYG03799.1"/>
    <property type="molecule type" value="Genomic_DNA"/>
</dbReference>
<dbReference type="SUPFAM" id="SSF50494">
    <property type="entry name" value="Trypsin-like serine proteases"/>
    <property type="match status" value="1"/>
</dbReference>
<dbReference type="Proteomes" id="UP000075502">
    <property type="component" value="Unassembled WGS sequence"/>
</dbReference>
<evidence type="ECO:0000313" key="2">
    <source>
        <dbReference type="Proteomes" id="UP000075502"/>
    </source>
</evidence>
<reference evidence="1 2" key="1">
    <citation type="submission" date="2014-02" db="EMBL/GenBank/DDBJ databases">
        <title>The small core and large imbalanced accessory genome model reveals a collaborative survival strategy of Sorangium cellulosum strains in nature.</title>
        <authorList>
            <person name="Han K."/>
            <person name="Peng R."/>
            <person name="Blom J."/>
            <person name="Li Y.-Z."/>
        </authorList>
    </citation>
    <scope>NUCLEOTIDE SEQUENCE [LARGE SCALE GENOMIC DNA]</scope>
    <source>
        <strain evidence="1 2">So0007-03</strain>
    </source>
</reference>
<protein>
    <recommendedName>
        <fullName evidence="3">Serine protease</fullName>
    </recommendedName>
</protein>